<evidence type="ECO:0000313" key="2">
    <source>
        <dbReference type="Proteomes" id="UP001331761"/>
    </source>
</evidence>
<sequence length="160" mass="17900">SVPSIHPIHEELRSGCAINVHGRINHGEDGTMNLFHLYNRNPFQSVALQNPGSFVVELLSSSSAVMSLKIITENNELIATSYTDSKKDKVIELNGKFVGCFVPIEDVRSVKAIGVKGNISVNIMTIEGFPFLKSWNTVQLEWTQDTLKQLRYPDEKQLKT</sequence>
<protein>
    <submittedName>
        <fullName evidence="1">Galectin</fullName>
    </submittedName>
</protein>
<evidence type="ECO:0000313" key="1">
    <source>
        <dbReference type="EMBL" id="KAK5969856.1"/>
    </source>
</evidence>
<reference evidence="1 2" key="1">
    <citation type="submission" date="2019-10" db="EMBL/GenBank/DDBJ databases">
        <title>Assembly and Annotation for the nematode Trichostrongylus colubriformis.</title>
        <authorList>
            <person name="Martin J."/>
        </authorList>
    </citation>
    <scope>NUCLEOTIDE SEQUENCE [LARGE SCALE GENOMIC DNA]</scope>
    <source>
        <strain evidence="1">G859</strain>
        <tissue evidence="1">Whole worm</tissue>
    </source>
</reference>
<dbReference type="EMBL" id="WIXE01019652">
    <property type="protein sequence ID" value="KAK5969856.1"/>
    <property type="molecule type" value="Genomic_DNA"/>
</dbReference>
<dbReference type="Proteomes" id="UP001331761">
    <property type="component" value="Unassembled WGS sequence"/>
</dbReference>
<name>A0AAN8IE42_TRICO</name>
<gene>
    <name evidence="1" type="ORF">GCK32_000890</name>
</gene>
<comment type="caution">
    <text evidence="1">The sequence shown here is derived from an EMBL/GenBank/DDBJ whole genome shotgun (WGS) entry which is preliminary data.</text>
</comment>
<keyword evidence="2" id="KW-1185">Reference proteome</keyword>
<feature type="non-terminal residue" evidence="1">
    <location>
        <position position="1"/>
    </location>
</feature>
<organism evidence="1 2">
    <name type="scientific">Trichostrongylus colubriformis</name>
    <name type="common">Black scour worm</name>
    <dbReference type="NCBI Taxonomy" id="6319"/>
    <lineage>
        <taxon>Eukaryota</taxon>
        <taxon>Metazoa</taxon>
        <taxon>Ecdysozoa</taxon>
        <taxon>Nematoda</taxon>
        <taxon>Chromadorea</taxon>
        <taxon>Rhabditida</taxon>
        <taxon>Rhabditina</taxon>
        <taxon>Rhabditomorpha</taxon>
        <taxon>Strongyloidea</taxon>
        <taxon>Trichostrongylidae</taxon>
        <taxon>Trichostrongylus</taxon>
    </lineage>
</organism>
<accession>A0AAN8IE42</accession>
<proteinExistence type="predicted"/>
<dbReference type="AlphaFoldDB" id="A0AAN8IE42"/>